<reference evidence="2 3" key="1">
    <citation type="submission" date="2007-03" db="EMBL/GenBank/DDBJ databases">
        <authorList>
            <person name="Fulton L."/>
            <person name="Clifton S."/>
            <person name="Fulton B."/>
            <person name="Xu J."/>
            <person name="Minx P."/>
            <person name="Pepin K.H."/>
            <person name="Johnson M."/>
            <person name="Thiruvilangam P."/>
            <person name="Bhonagiri V."/>
            <person name="Nash W.E."/>
            <person name="Mardis E.R."/>
            <person name="Wilson R.K."/>
        </authorList>
    </citation>
    <scope>NUCLEOTIDE SEQUENCE [LARGE SCALE GENOMIC DNA]</scope>
    <source>
        <strain evidence="3">ATCC 8483 / DSM 1896 / JCM 5824 / BCRC 10623 / CCUG 4943 / NCTC 11153</strain>
    </source>
</reference>
<dbReference type="Pfam" id="PF08522">
    <property type="entry name" value="BT_3987-like_N"/>
    <property type="match status" value="1"/>
</dbReference>
<evidence type="ECO:0000259" key="1">
    <source>
        <dbReference type="Pfam" id="PF08522"/>
    </source>
</evidence>
<dbReference type="InterPro" id="IPR013320">
    <property type="entry name" value="ConA-like_dom_sf"/>
</dbReference>
<evidence type="ECO:0000313" key="3">
    <source>
        <dbReference type="Proteomes" id="UP000005475"/>
    </source>
</evidence>
<dbReference type="SUPFAM" id="SSF49899">
    <property type="entry name" value="Concanavalin A-like lectins/glucanases"/>
    <property type="match status" value="1"/>
</dbReference>
<reference evidence="3" key="2">
    <citation type="submission" date="2007-04" db="EMBL/GenBank/DDBJ databases">
        <title>Draft genome sequence of Bacteroides ovatus (ATCC 8483).</title>
        <authorList>
            <person name="Sudarsanam P."/>
            <person name="Ley R."/>
            <person name="Guruge J."/>
            <person name="Turnbaugh P.J."/>
            <person name="Mahowald M."/>
            <person name="Liep D."/>
            <person name="Gordon J."/>
        </authorList>
    </citation>
    <scope>NUCLEOTIDE SEQUENCE [LARGE SCALE GENOMIC DNA]</scope>
    <source>
        <strain evidence="3">ATCC 8483 / DSM 1896 / JCM 5824 / BCRC 10623 / CCUG 4943 / NCTC 11153</strain>
    </source>
</reference>
<protein>
    <recommendedName>
        <fullName evidence="1">BT-3987-like N-terminal domain-containing protein</fullName>
    </recommendedName>
</protein>
<dbReference type="EMBL" id="AAXF02000043">
    <property type="protein sequence ID" value="EDO12835.1"/>
    <property type="molecule type" value="Genomic_DNA"/>
</dbReference>
<dbReference type="Proteomes" id="UP000005475">
    <property type="component" value="Unassembled WGS sequence"/>
</dbReference>
<sequence>MFLIKLNIRTGMKTKKILRGMLTIISPAIITTALLLCAIGCDNKDYSNASPFDNVVYLDAAKLKDVSNFTFNRTIETGQKEISALLARPAGEDINVGIKVDASLVNTYNARLGANYTMLDAKHYKLSAGQTVIPQGEVSSKPVTIDFSGLTDLEIDAGYLLPITIDQVSGGMGTLGGSKTICYVVRRSSAITTAVSLKNNFFEVPGFDKGSSTADVVNNMKQLTYEAIIRVNNFKNGVTAREISTIMGIEQYCLFRLGDAGFPAQQLQFSCNEIKFPNADNSKLLQEGEWYHVAVTFDTEKKVAVIYVDGREQSRIEDYGKGEPINLGMQNRGKDFMFKIGHSYGEPTDFSRQLDGEICEVRVWNVMRTQQEIFDNMYNVDPATTGLCAYWKFNEGHGDIAEDYTGHGNDAHVHTSPAVWPQGIEVTQKNKE</sequence>
<dbReference type="Gene3D" id="2.60.120.200">
    <property type="match status" value="1"/>
</dbReference>
<dbReference type="Pfam" id="PF13385">
    <property type="entry name" value="Laminin_G_3"/>
    <property type="match status" value="1"/>
</dbReference>
<dbReference type="GO" id="GO:0004553">
    <property type="term" value="F:hydrolase activity, hydrolyzing O-glycosyl compounds"/>
    <property type="evidence" value="ECO:0007669"/>
    <property type="project" value="UniProtKB-ARBA"/>
</dbReference>
<dbReference type="InterPro" id="IPR013728">
    <property type="entry name" value="BT_3987-like_N"/>
</dbReference>
<gene>
    <name evidence="2" type="ORF">BACOVA_01339</name>
</gene>
<accession>A0AAN3AAU0</accession>
<comment type="caution">
    <text evidence="2">The sequence shown here is derived from an EMBL/GenBank/DDBJ whole genome shotgun (WGS) entry which is preliminary data.</text>
</comment>
<dbReference type="Gene3D" id="2.60.40.1740">
    <property type="entry name" value="hypothetical protein (bacova_03559)"/>
    <property type="match status" value="1"/>
</dbReference>
<dbReference type="GO" id="GO:0005975">
    <property type="term" value="P:carbohydrate metabolic process"/>
    <property type="evidence" value="ECO:0007669"/>
    <property type="project" value="UniProtKB-ARBA"/>
</dbReference>
<dbReference type="AlphaFoldDB" id="A0AAN3AAU0"/>
<proteinExistence type="predicted"/>
<organism evidence="2 3">
    <name type="scientific">Bacteroides ovatus (strain ATCC 8483 / DSM 1896 / JCM 5824 / BCRC 10623 / CCUG 4943 / NCTC 11153)</name>
    <dbReference type="NCBI Taxonomy" id="411476"/>
    <lineage>
        <taxon>Bacteria</taxon>
        <taxon>Pseudomonadati</taxon>
        <taxon>Bacteroidota</taxon>
        <taxon>Bacteroidia</taxon>
        <taxon>Bacteroidales</taxon>
        <taxon>Bacteroidaceae</taxon>
        <taxon>Bacteroides</taxon>
    </lineage>
</organism>
<name>A0AAN3AAU0_BACO1</name>
<feature type="domain" description="BT-3987-like N-terminal" evidence="1">
    <location>
        <begin position="52"/>
        <end position="170"/>
    </location>
</feature>
<evidence type="ECO:0000313" key="2">
    <source>
        <dbReference type="EMBL" id="EDO12835.1"/>
    </source>
</evidence>